<dbReference type="EMBL" id="OZ075123">
    <property type="protein sequence ID" value="CAL4919995.1"/>
    <property type="molecule type" value="Genomic_DNA"/>
</dbReference>
<dbReference type="PANTHER" id="PTHR34564:SF5">
    <property type="entry name" value="EXPRESSED PROTEIN"/>
    <property type="match status" value="1"/>
</dbReference>
<evidence type="ECO:0000256" key="1">
    <source>
        <dbReference type="SAM" id="SignalP"/>
    </source>
</evidence>
<proteinExistence type="predicted"/>
<accession>A0ABC9GXS5</accession>
<organism evidence="3 4">
    <name type="scientific">Urochloa decumbens</name>
    <dbReference type="NCBI Taxonomy" id="240449"/>
    <lineage>
        <taxon>Eukaryota</taxon>
        <taxon>Viridiplantae</taxon>
        <taxon>Streptophyta</taxon>
        <taxon>Embryophyta</taxon>
        <taxon>Tracheophyta</taxon>
        <taxon>Spermatophyta</taxon>
        <taxon>Magnoliopsida</taxon>
        <taxon>Liliopsida</taxon>
        <taxon>Poales</taxon>
        <taxon>Poaceae</taxon>
        <taxon>PACMAD clade</taxon>
        <taxon>Panicoideae</taxon>
        <taxon>Panicodae</taxon>
        <taxon>Paniceae</taxon>
        <taxon>Melinidinae</taxon>
        <taxon>Urochloa</taxon>
    </lineage>
</organism>
<evidence type="ECO:0000313" key="2">
    <source>
        <dbReference type="EMBL" id="CAL4919995.1"/>
    </source>
</evidence>
<keyword evidence="1" id="KW-0732">Signal</keyword>
<sequence length="123" mass="13969">MNSRPIVLIFLLLVLIITSQFEWKQQIGEAEANPTTTRRRQQALEREDVVKEKIILAQEKNIQQLNELIQSLQLQLLHCRGSNSTAHTTSGSLLQSTNQEEQKLSMQWKPLSSPSGRLVVSCC</sequence>
<keyword evidence="4" id="KW-1185">Reference proteome</keyword>
<evidence type="ECO:0000313" key="4">
    <source>
        <dbReference type="Proteomes" id="UP001497457"/>
    </source>
</evidence>
<name>A0ABC9GXS5_9POAL</name>
<feature type="signal peptide" evidence="1">
    <location>
        <begin position="1"/>
        <end position="21"/>
    </location>
</feature>
<dbReference type="AlphaFoldDB" id="A0ABC9GXS5"/>
<dbReference type="PANTHER" id="PTHR34564">
    <property type="entry name" value="PEPTIDYL-PROLYL CIS-TRANS ISOMERASE G"/>
    <property type="match status" value="1"/>
</dbReference>
<dbReference type="EMBL" id="CAXIPR030000865">
    <property type="protein sequence ID" value="CAM0147435.1"/>
    <property type="molecule type" value="Genomic_DNA"/>
</dbReference>
<evidence type="ECO:0000313" key="3">
    <source>
        <dbReference type="EMBL" id="CAM0147435.1"/>
    </source>
</evidence>
<dbReference type="Proteomes" id="UP001497457">
    <property type="component" value="Unassembled WGS sequence"/>
</dbReference>
<dbReference type="Proteomes" id="UP001497457">
    <property type="component" value="Chromosome 13rd"/>
</dbReference>
<feature type="chain" id="PRO_5044722102" evidence="1">
    <location>
        <begin position="22"/>
        <end position="123"/>
    </location>
</feature>
<gene>
    <name evidence="3" type="ORF">URODEC1_LOCUS120870</name>
    <name evidence="2" type="ORF">URODEC1_LOCUS20149</name>
</gene>
<reference evidence="3 4" key="1">
    <citation type="submission" date="2024-10" db="EMBL/GenBank/DDBJ databases">
        <authorList>
            <person name="Ryan C."/>
        </authorList>
    </citation>
    <scope>NUCLEOTIDE SEQUENCE [LARGE SCALE GENOMIC DNA]</scope>
</reference>
<protein>
    <submittedName>
        <fullName evidence="3">Uncharacterized protein</fullName>
    </submittedName>
</protein>